<feature type="domain" description="Periplasmic binding protein" evidence="5">
    <location>
        <begin position="50"/>
        <end position="305"/>
    </location>
</feature>
<dbReference type="PROSITE" id="PS51257">
    <property type="entry name" value="PROKAR_LIPOPROTEIN"/>
    <property type="match status" value="1"/>
</dbReference>
<keyword evidence="3 4" id="KW-0732">Signal</keyword>
<organism evidence="6 7">
    <name type="scientific">Ohessyouella blattaphilus</name>
    <dbReference type="NCBI Taxonomy" id="2949333"/>
    <lineage>
        <taxon>Bacteria</taxon>
        <taxon>Bacillati</taxon>
        <taxon>Bacillota</taxon>
        <taxon>Clostridia</taxon>
        <taxon>Lachnospirales</taxon>
        <taxon>Lachnospiraceae</taxon>
        <taxon>Ohessyouella</taxon>
    </lineage>
</organism>
<dbReference type="Proteomes" id="UP001523565">
    <property type="component" value="Unassembled WGS sequence"/>
</dbReference>
<dbReference type="InterPro" id="IPR025997">
    <property type="entry name" value="SBP_2_dom"/>
</dbReference>
<evidence type="ECO:0000313" key="7">
    <source>
        <dbReference type="Proteomes" id="UP001523565"/>
    </source>
</evidence>
<name>A0ABT1EFA4_9FIRM</name>
<accession>A0ABT1EFA4</accession>
<dbReference type="RefSeq" id="WP_262068300.1">
    <property type="nucleotide sequence ID" value="NZ_JAMXOC010000003.1"/>
</dbReference>
<dbReference type="InterPro" id="IPR028082">
    <property type="entry name" value="Peripla_BP_I"/>
</dbReference>
<comment type="similarity">
    <text evidence="2">Belongs to the bacterial solute-binding protein 2 family.</text>
</comment>
<feature type="signal peptide" evidence="4">
    <location>
        <begin position="1"/>
        <end position="25"/>
    </location>
</feature>
<sequence>MKKKFFGRVLSVLILTTMVVSMLTACGGKSDGGSEDASSSDSQTLTLIMSQRDEWLSEMEEAAIKEAKDLGIKLTTVDAQLDTSKMLQFIETARNDGQKAIIINMVDPETAVQCVEAAGDMFVVFVNRYPADDSVLNEKVVYVGSDENTSGKFQGEWLAEHFKEEGKTEIKYILLNGILGQTSTTLRTASVLKALEDSGIKASEATAPLACEYAREMAQDTIAPLLKTTKYDCVISNNDGMALGAIEAMTAEGIDATTIPIVGIDATTDGRQAVKDGTLSMTVFQNAKGQGRGALIAAQNLIAGKAINDGSDYEVDESGNILWIPFEPVTKENVAEYDNR</sequence>
<evidence type="ECO:0000256" key="4">
    <source>
        <dbReference type="SAM" id="SignalP"/>
    </source>
</evidence>
<dbReference type="Gene3D" id="3.40.50.2300">
    <property type="match status" value="2"/>
</dbReference>
<evidence type="ECO:0000313" key="6">
    <source>
        <dbReference type="EMBL" id="MCP1109391.1"/>
    </source>
</evidence>
<dbReference type="PANTHER" id="PTHR46847:SF1">
    <property type="entry name" value="D-ALLOSE-BINDING PERIPLASMIC PROTEIN-RELATED"/>
    <property type="match status" value="1"/>
</dbReference>
<evidence type="ECO:0000256" key="1">
    <source>
        <dbReference type="ARBA" id="ARBA00004196"/>
    </source>
</evidence>
<comment type="subcellular location">
    <subcellularLocation>
        <location evidence="1">Cell envelope</location>
    </subcellularLocation>
</comment>
<evidence type="ECO:0000256" key="2">
    <source>
        <dbReference type="ARBA" id="ARBA00007639"/>
    </source>
</evidence>
<feature type="chain" id="PRO_5045130797" evidence="4">
    <location>
        <begin position="26"/>
        <end position="340"/>
    </location>
</feature>
<reference evidence="6 7" key="1">
    <citation type="journal article" date="2022" name="Genome Biol. Evol.">
        <title>Host diet, physiology and behaviors set the stage for Lachnospiraceae cladogenesis.</title>
        <authorList>
            <person name="Vera-Ponce De Leon A."/>
            <person name="Schneider M."/>
            <person name="Jahnes B.C."/>
            <person name="Sadowski V."/>
            <person name="Camuy-Velez L.A."/>
            <person name="Duan J."/>
            <person name="Sabree Z.L."/>
        </authorList>
    </citation>
    <scope>NUCLEOTIDE SEQUENCE [LARGE SCALE GENOMIC DNA]</scope>
    <source>
        <strain evidence="6 7">PAL227</strain>
    </source>
</reference>
<dbReference type="EMBL" id="JAMZFV010000003">
    <property type="protein sequence ID" value="MCP1109391.1"/>
    <property type="molecule type" value="Genomic_DNA"/>
</dbReference>
<dbReference type="PANTHER" id="PTHR46847">
    <property type="entry name" value="D-ALLOSE-BINDING PERIPLASMIC PROTEIN-RELATED"/>
    <property type="match status" value="1"/>
</dbReference>
<protein>
    <submittedName>
        <fullName evidence="6">Sugar ABC transporter substrate-binding protein</fullName>
    </submittedName>
</protein>
<dbReference type="CDD" id="cd01536">
    <property type="entry name" value="PBP1_ABC_sugar_binding-like"/>
    <property type="match status" value="1"/>
</dbReference>
<evidence type="ECO:0000259" key="5">
    <source>
        <dbReference type="Pfam" id="PF13407"/>
    </source>
</evidence>
<comment type="caution">
    <text evidence="6">The sequence shown here is derived from an EMBL/GenBank/DDBJ whole genome shotgun (WGS) entry which is preliminary data.</text>
</comment>
<keyword evidence="7" id="KW-1185">Reference proteome</keyword>
<gene>
    <name evidence="6" type="ORF">NK118_03895</name>
</gene>
<proteinExistence type="inferred from homology"/>
<dbReference type="SUPFAM" id="SSF53822">
    <property type="entry name" value="Periplasmic binding protein-like I"/>
    <property type="match status" value="1"/>
</dbReference>
<evidence type="ECO:0000256" key="3">
    <source>
        <dbReference type="ARBA" id="ARBA00022729"/>
    </source>
</evidence>
<dbReference type="Pfam" id="PF13407">
    <property type="entry name" value="Peripla_BP_4"/>
    <property type="match status" value="1"/>
</dbReference>